<dbReference type="InterPro" id="IPR029043">
    <property type="entry name" value="GcvT/YgfZ_C"/>
</dbReference>
<dbReference type="InterPro" id="IPR006223">
    <property type="entry name" value="GcvT"/>
</dbReference>
<feature type="binding site" evidence="7">
    <location>
        <position position="200"/>
    </location>
    <ligand>
        <name>substrate</name>
    </ligand>
</feature>
<evidence type="ECO:0000256" key="2">
    <source>
        <dbReference type="ARBA" id="ARBA00012616"/>
    </source>
</evidence>
<dbReference type="GO" id="GO:0008483">
    <property type="term" value="F:transaminase activity"/>
    <property type="evidence" value="ECO:0007669"/>
    <property type="project" value="UniProtKB-KW"/>
</dbReference>
<dbReference type="NCBIfam" id="TIGR00528">
    <property type="entry name" value="gcvT"/>
    <property type="match status" value="1"/>
</dbReference>
<evidence type="ECO:0000256" key="3">
    <source>
        <dbReference type="ARBA" id="ARBA00022576"/>
    </source>
</evidence>
<dbReference type="AlphaFoldDB" id="A0AAW8B735"/>
<evidence type="ECO:0000256" key="6">
    <source>
        <dbReference type="ARBA" id="ARBA00047665"/>
    </source>
</evidence>
<dbReference type="GO" id="GO:0006546">
    <property type="term" value="P:glycine catabolic process"/>
    <property type="evidence" value="ECO:0007669"/>
    <property type="project" value="InterPro"/>
</dbReference>
<dbReference type="Pfam" id="PF01571">
    <property type="entry name" value="GCV_T"/>
    <property type="match status" value="1"/>
</dbReference>
<dbReference type="PANTHER" id="PTHR43757">
    <property type="entry name" value="AMINOMETHYLTRANSFERASE"/>
    <property type="match status" value="1"/>
</dbReference>
<dbReference type="GO" id="GO:0005960">
    <property type="term" value="C:glycine cleavage complex"/>
    <property type="evidence" value="ECO:0007669"/>
    <property type="project" value="InterPro"/>
</dbReference>
<protein>
    <recommendedName>
        <fullName evidence="2">aminomethyltransferase</fullName>
        <ecNumber evidence="2">2.1.2.10</ecNumber>
    </recommendedName>
    <alternativeName>
        <fullName evidence="5">Glycine cleavage system T protein</fullName>
    </alternativeName>
</protein>
<dbReference type="Proteomes" id="UP001178354">
    <property type="component" value="Unassembled WGS sequence"/>
</dbReference>
<evidence type="ECO:0000256" key="4">
    <source>
        <dbReference type="ARBA" id="ARBA00022679"/>
    </source>
</evidence>
<dbReference type="Pfam" id="PF08669">
    <property type="entry name" value="GCV_T_C"/>
    <property type="match status" value="1"/>
</dbReference>
<dbReference type="RefSeq" id="WP_305171103.1">
    <property type="nucleotide sequence ID" value="NZ_JAUUUU010000007.1"/>
</dbReference>
<evidence type="ECO:0000313" key="11">
    <source>
        <dbReference type="Proteomes" id="UP001178354"/>
    </source>
</evidence>
<dbReference type="NCBIfam" id="NF010093">
    <property type="entry name" value="PRK13579.1"/>
    <property type="match status" value="1"/>
</dbReference>
<evidence type="ECO:0000256" key="7">
    <source>
        <dbReference type="PIRSR" id="PIRSR006487-1"/>
    </source>
</evidence>
<dbReference type="InterPro" id="IPR013977">
    <property type="entry name" value="GcvT_C"/>
</dbReference>
<dbReference type="Gene3D" id="2.40.30.110">
    <property type="entry name" value="Aminomethyltransferase beta-barrel domains"/>
    <property type="match status" value="1"/>
</dbReference>
<dbReference type="EMBL" id="JAUUUU010000007">
    <property type="protein sequence ID" value="MDP1521438.1"/>
    <property type="molecule type" value="Genomic_DNA"/>
</dbReference>
<dbReference type="Gene3D" id="3.30.1360.120">
    <property type="entry name" value="Probable tRNA modification gtpase trme, domain 1"/>
    <property type="match status" value="1"/>
</dbReference>
<feature type="domain" description="GCVT N-terminal" evidence="8">
    <location>
        <begin position="16"/>
        <end position="262"/>
    </location>
</feature>
<evidence type="ECO:0000259" key="9">
    <source>
        <dbReference type="Pfam" id="PF08669"/>
    </source>
</evidence>
<dbReference type="InterPro" id="IPR028896">
    <property type="entry name" value="GcvT/YgfZ/DmdA"/>
</dbReference>
<dbReference type="SUPFAM" id="SSF101790">
    <property type="entry name" value="Aminomethyltransferase beta-barrel domain"/>
    <property type="match status" value="1"/>
</dbReference>
<dbReference type="GO" id="GO:0004047">
    <property type="term" value="F:aminomethyltransferase activity"/>
    <property type="evidence" value="ECO:0007669"/>
    <property type="project" value="UniProtKB-EC"/>
</dbReference>
<accession>A0AAW8B735</accession>
<sequence length="375" mass="40122">MTTEQNTDLKSTPLNALHRELGARMVPFAGYDMPVQYPDGIMTEHLHARDKAGLFDVSHMGQVVVRGVGVAAALEAMVPVELESLPINRQTYALFTNDEGGILDDLMIARWSEDTFFLVVNAACKEQDLAHLRKHLAGFEVDYLDGRGLLALQGPAAAEVMAQVAPAACELIFMNGCHVTIDGTDCFITRSGYTGEDGFEISVPAEAADALARKLLSFEQVAPIGLGARDSLRLEAGLCLYGHDLDVTTTPIQASLLWSISKSRRADGEKAGGFPGSDVIFREIAEGAARKRVGLQIDGRAPVREGAELVDENGKQVGMVTSGGFGPTLGAPLAMGYVESAYAAVGTTLNALVRGKARAVTVTKMPFVPHRYFRG</sequence>
<dbReference type="FunFam" id="3.30.70.1400:FF:000001">
    <property type="entry name" value="Aminomethyltransferase"/>
    <property type="match status" value="1"/>
</dbReference>
<organism evidence="10 11">
    <name type="scientific">Porticoccus litoralis</name>
    <dbReference type="NCBI Taxonomy" id="434086"/>
    <lineage>
        <taxon>Bacteria</taxon>
        <taxon>Pseudomonadati</taxon>
        <taxon>Pseudomonadota</taxon>
        <taxon>Gammaproteobacteria</taxon>
        <taxon>Cellvibrionales</taxon>
        <taxon>Porticoccaceae</taxon>
        <taxon>Porticoccus</taxon>
    </lineage>
</organism>
<dbReference type="InterPro" id="IPR006222">
    <property type="entry name" value="GCVT_N"/>
</dbReference>
<dbReference type="Gene3D" id="3.30.70.1400">
    <property type="entry name" value="Aminomethyltransferase beta-barrel domains"/>
    <property type="match status" value="1"/>
</dbReference>
<keyword evidence="4 10" id="KW-0808">Transferase</keyword>
<keyword evidence="11" id="KW-1185">Reference proteome</keyword>
<dbReference type="EC" id="2.1.2.10" evidence="2"/>
<reference evidence="10" key="2">
    <citation type="submission" date="2023-08" db="EMBL/GenBank/DDBJ databases">
        <authorList>
            <person name="Luo J."/>
        </authorList>
    </citation>
    <scope>NUCLEOTIDE SEQUENCE</scope>
    <source>
        <strain evidence="10">DSM 25064</strain>
    </source>
</reference>
<dbReference type="InterPro" id="IPR027266">
    <property type="entry name" value="TrmE/GcvT-like"/>
</dbReference>
<evidence type="ECO:0000256" key="5">
    <source>
        <dbReference type="ARBA" id="ARBA00031395"/>
    </source>
</evidence>
<dbReference type="Gene3D" id="4.10.1250.10">
    <property type="entry name" value="Aminomethyltransferase fragment"/>
    <property type="match status" value="1"/>
</dbReference>
<comment type="catalytic activity">
    <reaction evidence="6">
        <text>N(6)-[(R)-S(8)-aminomethyldihydrolipoyl]-L-lysyl-[protein] + (6S)-5,6,7,8-tetrahydrofolate = N(6)-[(R)-dihydrolipoyl]-L-lysyl-[protein] + (6R)-5,10-methylene-5,6,7,8-tetrahydrofolate + NH4(+)</text>
        <dbReference type="Rhea" id="RHEA:16945"/>
        <dbReference type="Rhea" id="RHEA-COMP:10475"/>
        <dbReference type="Rhea" id="RHEA-COMP:10492"/>
        <dbReference type="ChEBI" id="CHEBI:15636"/>
        <dbReference type="ChEBI" id="CHEBI:28938"/>
        <dbReference type="ChEBI" id="CHEBI:57453"/>
        <dbReference type="ChEBI" id="CHEBI:83100"/>
        <dbReference type="ChEBI" id="CHEBI:83143"/>
        <dbReference type="EC" id="2.1.2.10"/>
    </reaction>
</comment>
<dbReference type="PIRSF" id="PIRSF006487">
    <property type="entry name" value="GcvT"/>
    <property type="match status" value="1"/>
</dbReference>
<proteinExistence type="inferred from homology"/>
<reference evidence="10" key="1">
    <citation type="journal article" date="2010" name="Int. J. Syst. Evol. Microbiol.">
        <title>Porticoccus litoralis gen. nov., sp. nov., a gammaproteobacterium isolated from the Yellow Sea.</title>
        <authorList>
            <person name="Oh H.M."/>
            <person name="Kim H."/>
            <person name="Kim K.M."/>
            <person name="Min G.S."/>
            <person name="Cho J.C."/>
        </authorList>
    </citation>
    <scope>NUCLEOTIDE SEQUENCE</scope>
    <source>
        <strain evidence="10">DSM 25064</strain>
    </source>
</reference>
<gene>
    <name evidence="10" type="primary">gcvT</name>
    <name evidence="10" type="ORF">Q8A57_10700</name>
</gene>
<dbReference type="SUPFAM" id="SSF103025">
    <property type="entry name" value="Folate-binding domain"/>
    <property type="match status" value="1"/>
</dbReference>
<comment type="similarity">
    <text evidence="1">Belongs to the GcvT family.</text>
</comment>
<evidence type="ECO:0000313" key="10">
    <source>
        <dbReference type="EMBL" id="MDP1521438.1"/>
    </source>
</evidence>
<feature type="domain" description="Aminomethyltransferase C-terminal" evidence="9">
    <location>
        <begin position="290"/>
        <end position="368"/>
    </location>
</feature>
<comment type="caution">
    <text evidence="10">The sequence shown here is derived from an EMBL/GenBank/DDBJ whole genome shotgun (WGS) entry which is preliminary data.</text>
</comment>
<name>A0AAW8B735_9GAMM</name>
<evidence type="ECO:0000259" key="8">
    <source>
        <dbReference type="Pfam" id="PF01571"/>
    </source>
</evidence>
<evidence type="ECO:0000256" key="1">
    <source>
        <dbReference type="ARBA" id="ARBA00008609"/>
    </source>
</evidence>
<dbReference type="PANTHER" id="PTHR43757:SF2">
    <property type="entry name" value="AMINOMETHYLTRANSFERASE, MITOCHONDRIAL"/>
    <property type="match status" value="1"/>
</dbReference>
<keyword evidence="3" id="KW-0032">Aminotransferase</keyword>
<dbReference type="NCBIfam" id="NF001567">
    <property type="entry name" value="PRK00389.1"/>
    <property type="match status" value="1"/>
</dbReference>